<protein>
    <submittedName>
        <fullName evidence="1">P-loop containing nucleoside triphosphate hydrolase protein</fullName>
    </submittedName>
</protein>
<evidence type="ECO:0000313" key="1">
    <source>
        <dbReference type="EMBL" id="KAK9323288.1"/>
    </source>
</evidence>
<sequence length="1353" mass="149749">MNSSADEKSPLVKGGLYHKSSLSSSESINDELERFIDVDVSVDEFSHLAPHEAKILRDQVIIKSTIVNFFSFYRYATAKDILLLSVATACAIADGCMRPLMTFVFGSITQTFTAYAAQQNMGYYNGTDFGLDDNKYNNTSQHEFNSTIADYNIAGYYDSQFRYISPDEFQTEVNRLTLYLVYIGIVDIIISYIAIYIFIDRGEVLSGRIKENYLAATLRQNIGYFDKLGSGEITVRLSADTILIQEGMSEKVSYIISNGTMFFAAFAIGFIRAYKLTFIMMSIAAFILITFVWVLNKMAGYYTKALEGSSSGGSIAEEVLASIRNVQAFGIQDRLASRYDKYLAISEKWAFKAGVALGTVTGVMWLGVYSNDALGFWQGARFIRAGEETVGGVVTTLMCMILSTYALSNISPHARSITNGMAAAVKIFATIDRKSVIDPSSEAGKTLEKVEGNIELKDLKFIYPSRPNVTVLNNFCLKIPAGKTVALVGASGSGKSTIIGLLERFYEPLSGTVELDGVNINDFNVRWLRQQISLVSQEPTLFGCSIYENIAHGLIGTQYEFASEIEKRELVKEACRQANALAFIDRFPEGLDTSVGERGFLMSGGQKQRIAIARAIVGNPKILLLDEATSALDTRSEGIVQEALDRASKNRTTIVIAHRLSTIKDADNIVVMRHGVIIEQGTHNELIALKGDYFDLVEAQKIEQQTEKLTTSEDTGGDIGTSESDQRAEFQEDGLIGLQRTETANSISSIVIRQQPEKVEVDPADYSLWELIAFLYKLNAEENHYNILGAIMSAITGLGYDAMGLFFGRCVQAFGAIPDYEYMTQQIAVFSGLFFMLACFQFVVTALALALFSFTSQKLVRRIRIRTFRQMLRQDISFYDRDENTTGSLTSMLSQDAQYVEGFGGATMGQLMNSLMMIISGVILALALAWKLAIVCGACLPIIISSGFWRFYVLSVFQNTTKKSNERAGSYACEATSAIRTVASLTRERDVMAHYHAIIKEQGRVSKRASNRSAFWYGIAQGMQYFTLALAFWYGSSFIRRNEYSLFQFYVTYTTIIVGAEAAGIMFSFAPDMGKAKSATAHIKKMLETVPEIDTWTENGLIPVNIRGDVEFRNVHFRYPTRPQVPVLRGLNLEIKQGQYVALVGSSGCGKSTTIGLIESFYRPLSGHILLDGQDITEFNINAYREQIALVQQEPTLYAGTIRENIEFGTSRTVTDEEIYSVCKQANIHDFIASLPDGYNTMCGSKGSLLSGGQKQRIAIARALIRNPKVLLLDEATSALDSESEKVVQAALDAAAKGRTTIAVAHRLSTIQNADVIYVFEEGKVLESGTHQELLAKKGKYYQLVQLQALERA</sequence>
<accession>A0ACC3TT06</accession>
<dbReference type="Proteomes" id="UP001489719">
    <property type="component" value="Unassembled WGS sequence"/>
</dbReference>
<proteinExistence type="predicted"/>
<evidence type="ECO:0000313" key="2">
    <source>
        <dbReference type="Proteomes" id="UP001489719"/>
    </source>
</evidence>
<keyword evidence="2" id="KW-1185">Reference proteome</keyword>
<organism evidence="1 2">
    <name type="scientific">Lipomyces orientalis</name>
    <dbReference type="NCBI Taxonomy" id="1233043"/>
    <lineage>
        <taxon>Eukaryota</taxon>
        <taxon>Fungi</taxon>
        <taxon>Dikarya</taxon>
        <taxon>Ascomycota</taxon>
        <taxon>Saccharomycotina</taxon>
        <taxon>Lipomycetes</taxon>
        <taxon>Lipomycetales</taxon>
        <taxon>Lipomycetaceae</taxon>
        <taxon>Lipomyces</taxon>
    </lineage>
</organism>
<reference evidence="2" key="1">
    <citation type="journal article" date="2024" name="Front. Bioeng. Biotechnol.">
        <title>Genome-scale model development and genomic sequencing of the oleaginous clade Lipomyces.</title>
        <authorList>
            <person name="Czajka J.J."/>
            <person name="Han Y."/>
            <person name="Kim J."/>
            <person name="Mondo S.J."/>
            <person name="Hofstad B.A."/>
            <person name="Robles A."/>
            <person name="Haridas S."/>
            <person name="Riley R."/>
            <person name="LaButti K."/>
            <person name="Pangilinan J."/>
            <person name="Andreopoulos W."/>
            <person name="Lipzen A."/>
            <person name="Yan J."/>
            <person name="Wang M."/>
            <person name="Ng V."/>
            <person name="Grigoriev I.V."/>
            <person name="Spatafora J.W."/>
            <person name="Magnuson J.K."/>
            <person name="Baker S.E."/>
            <person name="Pomraning K.R."/>
        </authorList>
    </citation>
    <scope>NUCLEOTIDE SEQUENCE [LARGE SCALE GENOMIC DNA]</scope>
    <source>
        <strain evidence="2">CBS 10300</strain>
    </source>
</reference>
<comment type="caution">
    <text evidence="1">The sequence shown here is derived from an EMBL/GenBank/DDBJ whole genome shotgun (WGS) entry which is preliminary data.</text>
</comment>
<dbReference type="EMBL" id="MU970063">
    <property type="protein sequence ID" value="KAK9323288.1"/>
    <property type="molecule type" value="Genomic_DNA"/>
</dbReference>
<gene>
    <name evidence="1" type="ORF">V1517DRAFT_345472</name>
</gene>
<keyword evidence="1" id="KW-0378">Hydrolase</keyword>
<name>A0ACC3TT06_9ASCO</name>